<dbReference type="GO" id="GO:0008446">
    <property type="term" value="F:GDP-mannose 4,6-dehydratase activity"/>
    <property type="evidence" value="ECO:0007669"/>
    <property type="project" value="UniProtKB-EC"/>
</dbReference>
<accession>W1WGL6</accession>
<comment type="cofactor">
    <cofactor evidence="2">
        <name>NADP(+)</name>
        <dbReference type="ChEBI" id="CHEBI:58349"/>
    </cofactor>
</comment>
<dbReference type="InterPro" id="IPR016040">
    <property type="entry name" value="NAD(P)-bd_dom"/>
</dbReference>
<dbReference type="AlphaFoldDB" id="W1WGL6"/>
<proteinExistence type="inferred from homology"/>
<gene>
    <name evidence="9" type="ORF">Q609_ECAC02194G0002</name>
</gene>
<evidence type="ECO:0000313" key="10">
    <source>
        <dbReference type="Proteomes" id="UP000018853"/>
    </source>
</evidence>
<evidence type="ECO:0000256" key="2">
    <source>
        <dbReference type="ARBA" id="ARBA00001937"/>
    </source>
</evidence>
<name>W1WGL6_ECOLX</name>
<dbReference type="EC" id="4.2.1.47" evidence="5"/>
<comment type="catalytic activity">
    <reaction evidence="1">
        <text>GDP-alpha-D-mannose = GDP-4-dehydro-alpha-D-rhamnose + H2O</text>
        <dbReference type="Rhea" id="RHEA:23820"/>
        <dbReference type="ChEBI" id="CHEBI:15377"/>
        <dbReference type="ChEBI" id="CHEBI:57527"/>
        <dbReference type="ChEBI" id="CHEBI:57964"/>
        <dbReference type="EC" id="4.2.1.47"/>
    </reaction>
</comment>
<dbReference type="InterPro" id="IPR036291">
    <property type="entry name" value="NAD(P)-bd_dom_sf"/>
</dbReference>
<dbReference type="Gene3D" id="3.40.50.720">
    <property type="entry name" value="NAD(P)-binding Rossmann-like Domain"/>
    <property type="match status" value="1"/>
</dbReference>
<dbReference type="InterPro" id="IPR006368">
    <property type="entry name" value="GDP_Man_deHydtase"/>
</dbReference>
<dbReference type="Pfam" id="PF16363">
    <property type="entry name" value="GDP_Man_Dehyd"/>
    <property type="match status" value="1"/>
</dbReference>
<feature type="domain" description="NAD(P)-binding" evidence="8">
    <location>
        <begin position="6"/>
        <end position="113"/>
    </location>
</feature>
<comment type="caution">
    <text evidence="9">The sequence shown here is derived from an EMBL/GenBank/DDBJ whole genome shotgun (WGS) entry which is preliminary data.</text>
</comment>
<comment type="function">
    <text evidence="7">Catalyzes the conversion of GDP-D-mannose to GDP-4-dehydro-6-deoxy-D-mannose.</text>
</comment>
<evidence type="ECO:0000256" key="5">
    <source>
        <dbReference type="ARBA" id="ARBA00011989"/>
    </source>
</evidence>
<keyword evidence="6" id="KW-0456">Lyase</keyword>
<dbReference type="Proteomes" id="UP000018853">
    <property type="component" value="Unassembled WGS sequence"/>
</dbReference>
<evidence type="ECO:0000256" key="3">
    <source>
        <dbReference type="ARBA" id="ARBA00004912"/>
    </source>
</evidence>
<comment type="similarity">
    <text evidence="4">Belongs to the NAD(P)-dependent epimerase/dehydratase family. GDP-mannose 4,6-dehydratase subfamily.</text>
</comment>
<dbReference type="FunFam" id="3.40.50.720:FF:000924">
    <property type="entry name" value="GDP-mannose 4,6 dehydratase"/>
    <property type="match status" value="1"/>
</dbReference>
<dbReference type="GO" id="GO:0042351">
    <property type="term" value="P:'de novo' GDP-L-fucose biosynthetic process"/>
    <property type="evidence" value="ECO:0007669"/>
    <property type="project" value="TreeGrafter"/>
</dbReference>
<dbReference type="PANTHER" id="PTHR43715">
    <property type="entry name" value="GDP-MANNOSE 4,6-DEHYDRATASE"/>
    <property type="match status" value="1"/>
</dbReference>
<reference evidence="9 10" key="1">
    <citation type="submission" date="2013-12" db="EMBL/GenBank/DDBJ databases">
        <title>A Varibaculum cambriense genome reconstructed from a premature infant gut community with otherwise low bacterial novelty that shifts toward anaerobic metabolism during the third week of life.</title>
        <authorList>
            <person name="Brown C.T."/>
            <person name="Sharon I."/>
            <person name="Thomas B.C."/>
            <person name="Castelle C.J."/>
            <person name="Morowitz M.J."/>
            <person name="Banfield J.F."/>
        </authorList>
    </citation>
    <scope>NUCLEOTIDE SEQUENCE [LARGE SCALE GENOMIC DNA]</scope>
    <source>
        <strain evidence="10">DORA_A_5_14_21</strain>
    </source>
</reference>
<evidence type="ECO:0000256" key="4">
    <source>
        <dbReference type="ARBA" id="ARBA00009263"/>
    </source>
</evidence>
<organism evidence="9 10">
    <name type="scientific">Escherichia coli DORA_A_5_14_21</name>
    <dbReference type="NCBI Taxonomy" id="1403943"/>
    <lineage>
        <taxon>Bacteria</taxon>
        <taxon>Pseudomonadati</taxon>
        <taxon>Pseudomonadota</taxon>
        <taxon>Gammaproteobacteria</taxon>
        <taxon>Enterobacterales</taxon>
        <taxon>Enterobacteriaceae</taxon>
        <taxon>Escherichia</taxon>
    </lineage>
</organism>
<evidence type="ECO:0000313" key="9">
    <source>
        <dbReference type="EMBL" id="ETJ17278.1"/>
    </source>
</evidence>
<evidence type="ECO:0000259" key="8">
    <source>
        <dbReference type="Pfam" id="PF16363"/>
    </source>
</evidence>
<sequence length="113" mass="12674">MSKVALITGVTGQDGSYLAEFLLEKGYEVHGIKRRASSFNTERVDHIYQDPHTCNPKFHLHYGDLSDTSNLTRILREVQPDEVYNLGAMSHVAVSFESPEYTADVDAMGTLRL</sequence>
<evidence type="ECO:0000256" key="1">
    <source>
        <dbReference type="ARBA" id="ARBA00000188"/>
    </source>
</evidence>
<dbReference type="SUPFAM" id="SSF51735">
    <property type="entry name" value="NAD(P)-binding Rossmann-fold domains"/>
    <property type="match status" value="1"/>
</dbReference>
<protein>
    <recommendedName>
        <fullName evidence="5">GDP-mannose 4,6-dehydratase</fullName>
        <ecNumber evidence="5">4.2.1.47</ecNumber>
    </recommendedName>
</protein>
<evidence type="ECO:0000256" key="6">
    <source>
        <dbReference type="ARBA" id="ARBA00023239"/>
    </source>
</evidence>
<evidence type="ECO:0000256" key="7">
    <source>
        <dbReference type="ARBA" id="ARBA00059383"/>
    </source>
</evidence>
<feature type="non-terminal residue" evidence="9">
    <location>
        <position position="113"/>
    </location>
</feature>
<dbReference type="EMBL" id="AZLZ01002194">
    <property type="protein sequence ID" value="ETJ17278.1"/>
    <property type="molecule type" value="Genomic_DNA"/>
</dbReference>
<comment type="pathway">
    <text evidence="3">Nucleotide-sugar biosynthesis; GDP-L-fucose biosynthesis via de novo pathway; GDP-L-fucose from GDP-alpha-D-mannose: step 1/2.</text>
</comment>
<dbReference type="PANTHER" id="PTHR43715:SF1">
    <property type="entry name" value="GDP-MANNOSE 4,6 DEHYDRATASE"/>
    <property type="match status" value="1"/>
</dbReference>